<feature type="compositionally biased region" description="Gly residues" evidence="5">
    <location>
        <begin position="236"/>
        <end position="248"/>
    </location>
</feature>
<organism evidence="6 7">
    <name type="scientific">Filobasidium floriforme</name>
    <dbReference type="NCBI Taxonomy" id="5210"/>
    <lineage>
        <taxon>Eukaryota</taxon>
        <taxon>Fungi</taxon>
        <taxon>Dikarya</taxon>
        <taxon>Basidiomycota</taxon>
        <taxon>Agaricomycotina</taxon>
        <taxon>Tremellomycetes</taxon>
        <taxon>Filobasidiales</taxon>
        <taxon>Filobasidiaceae</taxon>
        <taxon>Filobasidium</taxon>
    </lineage>
</organism>
<gene>
    <name evidence="6" type="ORF">FFLO_04316</name>
</gene>
<feature type="compositionally biased region" description="Pro residues" evidence="5">
    <location>
        <begin position="545"/>
        <end position="556"/>
    </location>
</feature>
<dbReference type="GO" id="GO:0005634">
    <property type="term" value="C:nucleus"/>
    <property type="evidence" value="ECO:0007669"/>
    <property type="project" value="UniProtKB-SubCell"/>
</dbReference>
<proteinExistence type="predicted"/>
<dbReference type="Pfam" id="PF12767">
    <property type="entry name" value="SAGA-Tad1"/>
    <property type="match status" value="1"/>
</dbReference>
<dbReference type="PANTHER" id="PTHR21277">
    <property type="entry name" value="TRANSCRIPTIONAL ADAPTER 1"/>
    <property type="match status" value="1"/>
</dbReference>
<evidence type="ECO:0000256" key="1">
    <source>
        <dbReference type="ARBA" id="ARBA00004123"/>
    </source>
</evidence>
<name>A0A8K0JIZ3_9TREE</name>
<dbReference type="AlphaFoldDB" id="A0A8K0JIZ3"/>
<protein>
    <recommendedName>
        <fullName evidence="8">Transcriptional regulator of RNA polII, SAGA, subunit-domain-containing protein</fullName>
    </recommendedName>
</protein>
<keyword evidence="7" id="KW-1185">Reference proteome</keyword>
<keyword evidence="2" id="KW-0805">Transcription regulation</keyword>
<accession>A0A8K0JIZ3</accession>
<reference evidence="6" key="1">
    <citation type="submission" date="2020-04" db="EMBL/GenBank/DDBJ databases">
        <title>Analysis of mating type loci in Filobasidium floriforme.</title>
        <authorList>
            <person name="Nowrousian M."/>
        </authorList>
    </citation>
    <scope>NUCLEOTIDE SEQUENCE</scope>
    <source>
        <strain evidence="6">CBS 6242</strain>
    </source>
</reference>
<feature type="compositionally biased region" description="Polar residues" evidence="5">
    <location>
        <begin position="157"/>
        <end position="171"/>
    </location>
</feature>
<evidence type="ECO:0000256" key="4">
    <source>
        <dbReference type="ARBA" id="ARBA00023242"/>
    </source>
</evidence>
<evidence type="ECO:0000256" key="2">
    <source>
        <dbReference type="ARBA" id="ARBA00023015"/>
    </source>
</evidence>
<comment type="subcellular location">
    <subcellularLocation>
        <location evidence="1">Nucleus</location>
    </subcellularLocation>
</comment>
<dbReference type="GO" id="GO:0006357">
    <property type="term" value="P:regulation of transcription by RNA polymerase II"/>
    <property type="evidence" value="ECO:0007669"/>
    <property type="project" value="TreeGrafter"/>
</dbReference>
<evidence type="ECO:0000256" key="3">
    <source>
        <dbReference type="ARBA" id="ARBA00023163"/>
    </source>
</evidence>
<evidence type="ECO:0000313" key="6">
    <source>
        <dbReference type="EMBL" id="KAG7531456.1"/>
    </source>
</evidence>
<feature type="region of interest" description="Disordered" evidence="5">
    <location>
        <begin position="231"/>
        <end position="276"/>
    </location>
</feature>
<evidence type="ECO:0000256" key="5">
    <source>
        <dbReference type="SAM" id="MobiDB-lite"/>
    </source>
</evidence>
<dbReference type="Proteomes" id="UP000812966">
    <property type="component" value="Unassembled WGS sequence"/>
</dbReference>
<feature type="compositionally biased region" description="Low complexity" evidence="5">
    <location>
        <begin position="147"/>
        <end position="156"/>
    </location>
</feature>
<feature type="compositionally biased region" description="Gly residues" evidence="5">
    <location>
        <begin position="706"/>
        <end position="715"/>
    </location>
</feature>
<dbReference type="PANTHER" id="PTHR21277:SF5">
    <property type="entry name" value="TRANSCRIPTIONAL ADAPTER 1"/>
    <property type="match status" value="1"/>
</dbReference>
<comment type="caution">
    <text evidence="6">The sequence shown here is derived from an EMBL/GenBank/DDBJ whole genome shotgun (WGS) entry which is preliminary data.</text>
</comment>
<feature type="region of interest" description="Disordered" evidence="5">
    <location>
        <begin position="147"/>
        <end position="205"/>
    </location>
</feature>
<dbReference type="GO" id="GO:0003713">
    <property type="term" value="F:transcription coactivator activity"/>
    <property type="evidence" value="ECO:0007669"/>
    <property type="project" value="TreeGrafter"/>
</dbReference>
<feature type="region of interest" description="Disordered" evidence="5">
    <location>
        <begin position="503"/>
        <end position="611"/>
    </location>
</feature>
<keyword evidence="4" id="KW-0539">Nucleus</keyword>
<keyword evidence="3" id="KW-0804">Transcription</keyword>
<evidence type="ECO:0008006" key="8">
    <source>
        <dbReference type="Google" id="ProtNLM"/>
    </source>
</evidence>
<evidence type="ECO:0000313" key="7">
    <source>
        <dbReference type="Proteomes" id="UP000812966"/>
    </source>
</evidence>
<dbReference type="EMBL" id="JABELV010000090">
    <property type="protein sequence ID" value="KAG7531456.1"/>
    <property type="molecule type" value="Genomic_DNA"/>
</dbReference>
<dbReference type="InterPro" id="IPR024738">
    <property type="entry name" value="Hfi1/Tada1"/>
</dbReference>
<feature type="region of interest" description="Disordered" evidence="5">
    <location>
        <begin position="706"/>
        <end position="747"/>
    </location>
</feature>
<dbReference type="GO" id="GO:0000124">
    <property type="term" value="C:SAGA complex"/>
    <property type="evidence" value="ECO:0007669"/>
    <property type="project" value="TreeGrafter"/>
</dbReference>
<sequence length="777" mass="82382">MAQVAIPALPKPLMNGHSHHVDLSTPGLDTALDSPMVTEANTPNPINEAAQYVNLPNKVQSPEKFHRIDTIHLKKKLFEALGSNESGESEQARVYWQHLGQFVRGKLRREEFVELIAEVLETQYQVTLHNHLLTAILHNSVSTQPIATTPTLPITPNAQQPDVNNDPSTTPKKTRPAGDIDPEDTSSTPSKNKRPRKADLELDISQVPDLLPKRTRVREWLGGLNRAERDRLKRLGGSGGSNGGGSGGVQENDHKSKIPGEMQRGYQGRGRLRQNSKPLRPNVLSSLHPLAQSTGYVPSQRQLRDRIVDLAKLNGMTEGVAEGMDDLLGAALDTHLDSLFCAALEVKVQKGKANDHNSTSEDANNAMDVDGPTDIGLKPSAPTLSLPPPHPSSPRAAGLNILKQDPTYELSHPDPIHLELQDFHSLFTLAPQIHPHLGSAVWQLQNGIALREEQLEEESERMNASWKAWAEEKQETDRSLEMLFQGQMGAANSNSKSALSGGVIRNAQAGPGPRSTAAAAMSAVEADKSKTDGQGQGQGRDTPGPSVPSTPVPNPGVPKGLPNGSSAMPNGGGTGTESTARPGAPDRPPPSDLERIQLRPHPQSQPGPGGIILRPSRTLGLHLGGISGTNPLIASGTGSLFNSKSKDYEGYATGSNRKEMILRELEARKLYKVVDGRPVPIPMGGVVGMPPSMGIPMQMQAGGMGMPGGQGGGPGQAPMGHASAVPQDDATGTGPGPGAGPAPGSTAAGLPALPLPLHGPNYWPYVDPASIFKDILG</sequence>